<reference evidence="8 10" key="1">
    <citation type="submission" date="2020-01" db="EMBL/GenBank/DDBJ databases">
        <authorList>
            <consortium name="DOE Joint Genome Institute"/>
            <person name="Haridas S."/>
            <person name="Albert R."/>
            <person name="Binder M."/>
            <person name="Bloem J."/>
            <person name="Labutti K."/>
            <person name="Salamov A."/>
            <person name="Andreopoulos B."/>
            <person name="Baker S.E."/>
            <person name="Barry K."/>
            <person name="Bills G."/>
            <person name="Bluhm B.H."/>
            <person name="Cannon C."/>
            <person name="Castanera R."/>
            <person name="Culley D.E."/>
            <person name="Daum C."/>
            <person name="Ezra D."/>
            <person name="Gonzalez J.B."/>
            <person name="Henrissat B."/>
            <person name="Kuo A."/>
            <person name="Liang C."/>
            <person name="Lipzen A."/>
            <person name="Lutzoni F."/>
            <person name="Magnuson J."/>
            <person name="Mondo S."/>
            <person name="Nolan M."/>
            <person name="Ohm R."/>
            <person name="Pangilinan J."/>
            <person name="Park H.-J."/>
            <person name="Ramirez L."/>
            <person name="Alfaro M."/>
            <person name="Sun H."/>
            <person name="Tritt A."/>
            <person name="Yoshinaga Y."/>
            <person name="Zwiers L.-H."/>
            <person name="Turgeon B.G."/>
            <person name="Goodwin S.B."/>
            <person name="Spatafora J.W."/>
            <person name="Crous P.W."/>
            <person name="Grigoriev I.V."/>
        </authorList>
    </citation>
    <scope>NUCLEOTIDE SEQUENCE</scope>
    <source>
        <strain evidence="8 10">CBS 781.70</strain>
    </source>
</reference>
<evidence type="ECO:0000256" key="4">
    <source>
        <dbReference type="PROSITE-ProRule" id="PRU00023"/>
    </source>
</evidence>
<dbReference type="AlphaFoldDB" id="A0A6G1FXE8"/>
<dbReference type="CDD" id="cd14484">
    <property type="entry name" value="SPX_GDE1_like"/>
    <property type="match status" value="1"/>
</dbReference>
<dbReference type="InterPro" id="IPR051578">
    <property type="entry name" value="GDPD"/>
</dbReference>
<feature type="compositionally biased region" description="Polar residues" evidence="5">
    <location>
        <begin position="886"/>
        <end position="899"/>
    </location>
</feature>
<feature type="domain" description="GP-PDE" evidence="7">
    <location>
        <begin position="792"/>
        <end position="1123"/>
    </location>
</feature>
<feature type="domain" description="SPX" evidence="6">
    <location>
        <begin position="1"/>
        <end position="142"/>
    </location>
</feature>
<evidence type="ECO:0000256" key="1">
    <source>
        <dbReference type="ARBA" id="ARBA00022737"/>
    </source>
</evidence>
<dbReference type="Pfam" id="PF03105">
    <property type="entry name" value="SPX"/>
    <property type="match status" value="2"/>
</dbReference>
<dbReference type="PROSITE" id="PS50088">
    <property type="entry name" value="ANK_REPEAT"/>
    <property type="match status" value="3"/>
</dbReference>
<dbReference type="PRINTS" id="PR01415">
    <property type="entry name" value="ANKYRIN"/>
</dbReference>
<dbReference type="PANTHER" id="PTHR22958">
    <property type="entry name" value="GLYCEROPHOSPHORYL DIESTER PHOSPHODIESTERASE"/>
    <property type="match status" value="1"/>
</dbReference>
<dbReference type="InterPro" id="IPR002110">
    <property type="entry name" value="Ankyrin_rpt"/>
</dbReference>
<dbReference type="SUPFAM" id="SSF48403">
    <property type="entry name" value="Ankyrin repeat"/>
    <property type="match status" value="1"/>
</dbReference>
<dbReference type="CDD" id="cd08606">
    <property type="entry name" value="GDPD_YPL110cp_fungi"/>
    <property type="match status" value="1"/>
</dbReference>
<dbReference type="Pfam" id="PF25329">
    <property type="entry name" value="C2_GDE1"/>
    <property type="match status" value="1"/>
</dbReference>
<dbReference type="EMBL" id="ML975166">
    <property type="protein sequence ID" value="KAF1810351.1"/>
    <property type="molecule type" value="Genomic_DNA"/>
</dbReference>
<name>A0A6G1FXE8_9PEZI</name>
<dbReference type="PROSITE" id="PS50007">
    <property type="entry name" value="PIPLC_X_DOMAIN"/>
    <property type="match status" value="1"/>
</dbReference>
<dbReference type="RefSeq" id="XP_033531982.1">
    <property type="nucleotide sequence ID" value="XM_033683381.1"/>
</dbReference>
<dbReference type="InterPro" id="IPR017946">
    <property type="entry name" value="PLC-like_Pdiesterase_TIM-brl"/>
</dbReference>
<reference evidence="10" key="3">
    <citation type="submission" date="2025-04" db="UniProtKB">
        <authorList>
            <consortium name="RefSeq"/>
        </authorList>
    </citation>
    <scope>IDENTIFICATION</scope>
    <source>
        <strain evidence="10">CBS 781.70</strain>
    </source>
</reference>
<keyword evidence="3 4" id="KW-0040">ANK repeat</keyword>
<dbReference type="Pfam" id="PF12796">
    <property type="entry name" value="Ank_2"/>
    <property type="match status" value="3"/>
</dbReference>
<dbReference type="GO" id="GO:0047389">
    <property type="term" value="F:glycerophosphocholine phosphodiesterase activity"/>
    <property type="evidence" value="ECO:0007669"/>
    <property type="project" value="TreeGrafter"/>
</dbReference>
<dbReference type="InterPro" id="IPR004331">
    <property type="entry name" value="SPX_dom"/>
</dbReference>
<evidence type="ECO:0000256" key="5">
    <source>
        <dbReference type="SAM" id="MobiDB-lite"/>
    </source>
</evidence>
<dbReference type="InterPro" id="IPR057506">
    <property type="entry name" value="C2_GPCPD1"/>
</dbReference>
<dbReference type="InterPro" id="IPR036770">
    <property type="entry name" value="Ankyrin_rpt-contain_sf"/>
</dbReference>
<evidence type="ECO:0000256" key="3">
    <source>
        <dbReference type="ARBA" id="ARBA00023043"/>
    </source>
</evidence>
<evidence type="ECO:0000313" key="10">
    <source>
        <dbReference type="RefSeq" id="XP_033531982.1"/>
    </source>
</evidence>
<feature type="repeat" description="ANK" evidence="4">
    <location>
        <begin position="448"/>
        <end position="480"/>
    </location>
</feature>
<evidence type="ECO:0000259" key="6">
    <source>
        <dbReference type="PROSITE" id="PS51382"/>
    </source>
</evidence>
<dbReference type="Gene3D" id="1.25.40.20">
    <property type="entry name" value="Ankyrin repeat-containing domain"/>
    <property type="match status" value="2"/>
</dbReference>
<reference evidence="10" key="2">
    <citation type="submission" date="2020-04" db="EMBL/GenBank/DDBJ databases">
        <authorList>
            <consortium name="NCBI Genome Project"/>
        </authorList>
    </citation>
    <scope>NUCLEOTIDE SEQUENCE</scope>
    <source>
        <strain evidence="10">CBS 781.70</strain>
    </source>
</reference>
<dbReference type="PANTHER" id="PTHR22958:SF1">
    <property type="entry name" value="GLYCEROPHOSPHOCHOLINE PHOSPHODIESTERASE GPCPD1"/>
    <property type="match status" value="1"/>
</dbReference>
<evidence type="ECO:0000313" key="9">
    <source>
        <dbReference type="Proteomes" id="UP000504638"/>
    </source>
</evidence>
<feature type="repeat" description="ANK" evidence="4">
    <location>
        <begin position="361"/>
        <end position="393"/>
    </location>
</feature>
<dbReference type="PROSITE" id="PS51382">
    <property type="entry name" value="SPX"/>
    <property type="match status" value="1"/>
</dbReference>
<organism evidence="8">
    <name type="scientific">Eremomyces bilateralis CBS 781.70</name>
    <dbReference type="NCBI Taxonomy" id="1392243"/>
    <lineage>
        <taxon>Eukaryota</taxon>
        <taxon>Fungi</taxon>
        <taxon>Dikarya</taxon>
        <taxon>Ascomycota</taxon>
        <taxon>Pezizomycotina</taxon>
        <taxon>Dothideomycetes</taxon>
        <taxon>Dothideomycetes incertae sedis</taxon>
        <taxon>Eremomycetales</taxon>
        <taxon>Eremomycetaceae</taxon>
        <taxon>Eremomyces</taxon>
    </lineage>
</organism>
<dbReference type="PROSITE" id="PS51704">
    <property type="entry name" value="GP_PDE"/>
    <property type="match status" value="1"/>
</dbReference>
<dbReference type="GO" id="GO:0046475">
    <property type="term" value="P:glycerophospholipid catabolic process"/>
    <property type="evidence" value="ECO:0007669"/>
    <property type="project" value="TreeGrafter"/>
</dbReference>
<keyword evidence="2" id="KW-0378">Hydrolase</keyword>
<dbReference type="GeneID" id="54423951"/>
<dbReference type="OrthoDB" id="197419at2759"/>
<keyword evidence="9" id="KW-1185">Reference proteome</keyword>
<accession>A0A6G1FXE8</accession>
<feature type="region of interest" description="Disordered" evidence="5">
    <location>
        <begin position="873"/>
        <end position="903"/>
    </location>
</feature>
<evidence type="ECO:0000256" key="2">
    <source>
        <dbReference type="ARBA" id="ARBA00022801"/>
    </source>
</evidence>
<gene>
    <name evidence="8 10" type="ORF">P152DRAFT_95871</name>
</gene>
<dbReference type="SUPFAM" id="SSF51695">
    <property type="entry name" value="PLC-like phosphodiesterases"/>
    <property type="match status" value="1"/>
</dbReference>
<dbReference type="Pfam" id="PF03009">
    <property type="entry name" value="GDPD"/>
    <property type="match status" value="1"/>
</dbReference>
<keyword evidence="1" id="KW-0677">Repeat</keyword>
<protein>
    <submittedName>
        <fullName evidence="8 10">GDPD-domain-containing protein</fullName>
    </submittedName>
</protein>
<sequence>MKFGHNLPRNQVPEWASYYINYKGLKKHIKALAQETSSSGQVDLTEFLFSLDRNLEDVDGFYNRKYAKYTRRLKRLEDTYEKLPRDALDKDEAEELVRALLELRCQLRKLQWYGEVNRRGFIKITKKLDKKVPNAGTQPSYIASKVDPKPFASNTSLNTNMNALNEWLSALSGSKAGGETSSTMSSGSARTVSSRAISNLPSALLDSVDQAVRNDDATTLVELLQEASVGDDVGSADDPRLLLNLLQRSITNRSMDCITRLLERTKSLDEDEDINKRNCIHRLIIGIGRSANRPSPQNDEPGAPTLGAGLITPAEMPILRRTKSGGPEKDKLDDDSFKLLVFLLDGLSATQHSAILAKDASGRTPLHYAAEQGTVQVCRELLDRMLAWNLVNNGQDFEADAWLDDDGFAPLHLSIINGNPLTGKLLVEARYGSGSQTTVESTQTSRHNTATALALAVKANHVSTIKILVEAGLDLNVRNGNGETILHECARCGRDECLKVLLEGTGPKKLDLEATENTFGWTPLFVACVDGHLGAVQALADAGAELTRTDISGWTAQEHAALRGHINIAELLSELIPSSASVPGTFTGTVSSKEDGLSTPLAPGLSMLQQPTSAIKTFGHRYLRNQPIVLLSLGSLDMRKAIEPVKLDEISIREAHTTQLDTALSIVVSALGAEGEPVVIDLPVQENVATDPIAFITSDLSKVKILFDIIPTYSGSKERVLGRGVAMLEAVKPSIGSKRMSLQGDLSVPIIAAPTLNVIGQVNFNFLVVTPFSHPNMSITEGHTYWKTLTAPMVIGHRGLGKNIAARKSLQLGENTIESFVAAANLGASYVEFDVQLTKDHIPIIYHDFLVSETGIDAPVHTLTLEQFLHVNGGQSQRESRPPNPRQSRNDSAGSNGARSTWKPRSFSVGSVIEDGVLMNERMKHTKDFKAQGFKGNTRGNFIQAPFTTLEEMFQRLPENVGFNIEMKYPMLLESEAHDMDTYGVELNSFVDTVLKKVYELSGGRNIIFSSFHPDICILLSLKQPSIPVLFLTDAGTSPVSDVRASSLQEAIRFAVRWNLLGIVTSARPLVMCPRLVKVVKESGLVCVTYGSLNNDPENVKAQVQHGIDAVIVDSVLAIRNGLTESESTES</sequence>
<dbReference type="Gene3D" id="3.20.20.190">
    <property type="entry name" value="Phosphatidylinositol (PI) phosphodiesterase"/>
    <property type="match status" value="1"/>
</dbReference>
<feature type="repeat" description="ANK" evidence="4">
    <location>
        <begin position="519"/>
        <end position="551"/>
    </location>
</feature>
<proteinExistence type="predicted"/>
<dbReference type="Proteomes" id="UP000504638">
    <property type="component" value="Unplaced"/>
</dbReference>
<dbReference type="SMART" id="SM00248">
    <property type="entry name" value="ANK"/>
    <property type="match status" value="7"/>
</dbReference>
<dbReference type="PROSITE" id="PS50297">
    <property type="entry name" value="ANK_REP_REGION"/>
    <property type="match status" value="3"/>
</dbReference>
<dbReference type="InterPro" id="IPR030395">
    <property type="entry name" value="GP_PDE_dom"/>
</dbReference>
<evidence type="ECO:0000313" key="8">
    <source>
        <dbReference type="EMBL" id="KAF1810351.1"/>
    </source>
</evidence>
<evidence type="ECO:0000259" key="7">
    <source>
        <dbReference type="PROSITE" id="PS51704"/>
    </source>
</evidence>